<comment type="caution">
    <text evidence="1">The sequence shown here is derived from an EMBL/GenBank/DDBJ whole genome shotgun (WGS) entry which is preliminary data.</text>
</comment>
<dbReference type="EMBL" id="FCOL02000235">
    <property type="protein sequence ID" value="SAL86370.1"/>
    <property type="molecule type" value="Genomic_DNA"/>
</dbReference>
<reference evidence="1" key="1">
    <citation type="submission" date="2016-01" db="EMBL/GenBank/DDBJ databases">
        <authorList>
            <person name="Peeters C."/>
        </authorList>
    </citation>
    <scope>NUCLEOTIDE SEQUENCE [LARGE SCALE GENOMIC DNA]</scope>
    <source>
        <strain evidence="1">LMG 22937</strain>
    </source>
</reference>
<evidence type="ECO:0008006" key="3">
    <source>
        <dbReference type="Google" id="ProtNLM"/>
    </source>
</evidence>
<evidence type="ECO:0000313" key="2">
    <source>
        <dbReference type="Proteomes" id="UP000054925"/>
    </source>
</evidence>
<organism evidence="1 2">
    <name type="scientific">Caballeronia terrestris</name>
    <dbReference type="NCBI Taxonomy" id="1226301"/>
    <lineage>
        <taxon>Bacteria</taxon>
        <taxon>Pseudomonadati</taxon>
        <taxon>Pseudomonadota</taxon>
        <taxon>Betaproteobacteria</taxon>
        <taxon>Burkholderiales</taxon>
        <taxon>Burkholderiaceae</taxon>
        <taxon>Caballeronia</taxon>
    </lineage>
</organism>
<name>A0A158L0J0_9BURK</name>
<dbReference type="AlphaFoldDB" id="A0A158L0J0"/>
<dbReference type="Proteomes" id="UP000054925">
    <property type="component" value="Unassembled WGS sequence"/>
</dbReference>
<accession>A0A158L0J0</accession>
<sequence>MNDNAMKYLNSSSGWSVGMGPSVVVVDQGIGKSMTTDNLSSDVYAFIYGQQGLMAGLGVQGQKITKLAR</sequence>
<evidence type="ECO:0000313" key="1">
    <source>
        <dbReference type="EMBL" id="SAL86370.1"/>
    </source>
</evidence>
<proteinExistence type="predicted"/>
<keyword evidence="2" id="KW-1185">Reference proteome</keyword>
<gene>
    <name evidence="1" type="ORF">AWB67_07179</name>
</gene>
<protein>
    <recommendedName>
        <fullName evidence="3">Lipoprotein</fullName>
    </recommendedName>
</protein>